<keyword evidence="2" id="KW-0012">Acyltransferase</keyword>
<keyword evidence="3" id="KW-1185">Reference proteome</keyword>
<dbReference type="EMBL" id="CP002691">
    <property type="protein sequence ID" value="AEE51902.1"/>
    <property type="molecule type" value="Genomic_DNA"/>
</dbReference>
<dbReference type="PANTHER" id="PTHR38474">
    <property type="entry name" value="SLR0299 PROTEIN"/>
    <property type="match status" value="1"/>
</dbReference>
<dbReference type="eggNOG" id="COG4845">
    <property type="taxonomic scope" value="Bacteria"/>
</dbReference>
<dbReference type="HOGENOM" id="CLU_093121_0_0_10"/>
<accession>F4L6U7</accession>
<dbReference type="PANTHER" id="PTHR38474:SF1">
    <property type="entry name" value="SLR0299 PROTEIN"/>
    <property type="match status" value="1"/>
</dbReference>
<dbReference type="AlphaFoldDB" id="F4L6U7"/>
<evidence type="ECO:0000313" key="3">
    <source>
        <dbReference type="Proteomes" id="UP000008461"/>
    </source>
</evidence>
<sequence length="214" mass="24789">MYQIIDVEQWSRREHFHFFKNFQDPFFNVTAPVDVTALSATCKKNGWSFFLACLYLSSKVVNAIPEFRYRLVHGEVRAYDRIHIGTTIAHEDHSFSFCYFDFQEDFPSFAEAARTAITQQKIRKTLLPENHRHDLIHYSSTPWVAFTGIKHARQFGFEDSIPKIVFGKYFAENGGLQMPISLEAHHALMDGWHAGQFFIQFAAAAKKFAQIKTV</sequence>
<keyword evidence="2" id="KW-0808">Transferase</keyword>
<dbReference type="SMART" id="SM01059">
    <property type="entry name" value="CAT"/>
    <property type="match status" value="1"/>
</dbReference>
<reference key="2">
    <citation type="submission" date="2011-04" db="EMBL/GenBank/DDBJ databases">
        <title>Complete sequence of chromosome of Haliscomenobacter hydrossis DSM 1100.</title>
        <authorList>
            <consortium name="US DOE Joint Genome Institute (JGI-PGF)"/>
            <person name="Lucas S."/>
            <person name="Han J."/>
            <person name="Lapidus A."/>
            <person name="Bruce D."/>
            <person name="Goodwin L."/>
            <person name="Pitluck S."/>
            <person name="Peters L."/>
            <person name="Kyrpides N."/>
            <person name="Mavromatis K."/>
            <person name="Ivanova N."/>
            <person name="Ovchinnikova G."/>
            <person name="Pagani I."/>
            <person name="Daligault H."/>
            <person name="Detter J.C."/>
            <person name="Han C."/>
            <person name="Land M."/>
            <person name="Hauser L."/>
            <person name="Markowitz V."/>
            <person name="Cheng J.-F."/>
            <person name="Hugenholtz P."/>
            <person name="Woyke T."/>
            <person name="Wu D."/>
            <person name="Verbarg S."/>
            <person name="Frueling A."/>
            <person name="Brambilla E."/>
            <person name="Klenk H.-P."/>
            <person name="Eisen J.A."/>
        </authorList>
    </citation>
    <scope>NUCLEOTIDE SEQUENCE</scope>
    <source>
        <strain>DSM 1100</strain>
    </source>
</reference>
<dbReference type="RefSeq" id="WP_013766440.1">
    <property type="nucleotide sequence ID" value="NC_015510.1"/>
</dbReference>
<dbReference type="Pfam" id="PF00302">
    <property type="entry name" value="CAT"/>
    <property type="match status" value="1"/>
</dbReference>
<dbReference type="KEGG" id="hhy:Halhy_4054"/>
<dbReference type="GO" id="GO:0008811">
    <property type="term" value="F:chloramphenicol O-acetyltransferase activity"/>
    <property type="evidence" value="ECO:0007669"/>
    <property type="project" value="UniProtKB-EC"/>
</dbReference>
<evidence type="ECO:0000256" key="1">
    <source>
        <dbReference type="PIRSR" id="PIRSR000440-1"/>
    </source>
</evidence>
<organism evidence="2 3">
    <name type="scientific">Haliscomenobacter hydrossis (strain ATCC 27775 / DSM 1100 / LMG 10767 / O)</name>
    <dbReference type="NCBI Taxonomy" id="760192"/>
    <lineage>
        <taxon>Bacteria</taxon>
        <taxon>Pseudomonadati</taxon>
        <taxon>Bacteroidota</taxon>
        <taxon>Saprospiria</taxon>
        <taxon>Saprospirales</taxon>
        <taxon>Haliscomenobacteraceae</taxon>
        <taxon>Haliscomenobacter</taxon>
    </lineage>
</organism>
<gene>
    <name evidence="2" type="ordered locus">Halhy_4054</name>
</gene>
<dbReference type="SUPFAM" id="SSF52777">
    <property type="entry name" value="CoA-dependent acyltransferases"/>
    <property type="match status" value="1"/>
</dbReference>
<feature type="active site" description="Proton acceptor" evidence="1">
    <location>
        <position position="186"/>
    </location>
</feature>
<reference evidence="2 3" key="1">
    <citation type="journal article" date="2011" name="Stand. Genomic Sci.">
        <title>Complete genome sequence of Haliscomenobacter hydrossis type strain (O).</title>
        <authorList>
            <consortium name="US DOE Joint Genome Institute (JGI-PGF)"/>
            <person name="Daligault H."/>
            <person name="Lapidus A."/>
            <person name="Zeytun A."/>
            <person name="Nolan M."/>
            <person name="Lucas S."/>
            <person name="Del Rio T.G."/>
            <person name="Tice H."/>
            <person name="Cheng J.F."/>
            <person name="Tapia R."/>
            <person name="Han C."/>
            <person name="Goodwin L."/>
            <person name="Pitluck S."/>
            <person name="Liolios K."/>
            <person name="Pagani I."/>
            <person name="Ivanova N."/>
            <person name="Huntemann M."/>
            <person name="Mavromatis K."/>
            <person name="Mikhailova N."/>
            <person name="Pati A."/>
            <person name="Chen A."/>
            <person name="Palaniappan K."/>
            <person name="Land M."/>
            <person name="Hauser L."/>
            <person name="Brambilla E.M."/>
            <person name="Rohde M."/>
            <person name="Verbarg S."/>
            <person name="Goker M."/>
            <person name="Bristow J."/>
            <person name="Eisen J.A."/>
            <person name="Markowitz V."/>
            <person name="Hugenholtz P."/>
            <person name="Kyrpides N.C."/>
            <person name="Klenk H.P."/>
            <person name="Woyke T."/>
        </authorList>
    </citation>
    <scope>NUCLEOTIDE SEQUENCE [LARGE SCALE GENOMIC DNA]</scope>
    <source>
        <strain evidence="3">ATCC 27775 / DSM 1100 / LMG 10767 / O</strain>
    </source>
</reference>
<dbReference type="Gene3D" id="3.30.559.10">
    <property type="entry name" value="Chloramphenicol acetyltransferase-like domain"/>
    <property type="match status" value="1"/>
</dbReference>
<dbReference type="OrthoDB" id="9801766at2"/>
<dbReference type="PIRSF" id="PIRSF000440">
    <property type="entry name" value="CAT"/>
    <property type="match status" value="1"/>
</dbReference>
<name>F4L6U7_HALH1</name>
<dbReference type="Proteomes" id="UP000008461">
    <property type="component" value="Chromosome"/>
</dbReference>
<dbReference type="InterPro" id="IPR023213">
    <property type="entry name" value="CAT-like_dom_sf"/>
</dbReference>
<dbReference type="EC" id="2.3.1.28" evidence="2"/>
<dbReference type="InterPro" id="IPR001707">
    <property type="entry name" value="Cmp_AcTrfase"/>
</dbReference>
<evidence type="ECO:0000313" key="2">
    <source>
        <dbReference type="EMBL" id="AEE51902.1"/>
    </source>
</evidence>
<proteinExistence type="predicted"/>
<protein>
    <submittedName>
        <fullName evidence="2">Chloramphenicol O-acetyltransferase</fullName>
        <ecNumber evidence="2">2.3.1.28</ecNumber>
    </submittedName>
</protein>